<reference evidence="1 2" key="1">
    <citation type="journal article" date="2015" name="Genome Biol. Evol.">
        <title>Comparative Genomics of a Bacterivorous Green Alga Reveals Evolutionary Causalities and Consequences of Phago-Mixotrophic Mode of Nutrition.</title>
        <authorList>
            <person name="Burns J.A."/>
            <person name="Paasch A."/>
            <person name="Narechania A."/>
            <person name="Kim E."/>
        </authorList>
    </citation>
    <scope>NUCLEOTIDE SEQUENCE [LARGE SCALE GENOMIC DNA]</scope>
    <source>
        <strain evidence="1 2">PLY_AMNH</strain>
    </source>
</reference>
<proteinExistence type="predicted"/>
<comment type="caution">
    <text evidence="1">The sequence shown here is derived from an EMBL/GenBank/DDBJ whole genome shotgun (WGS) entry which is preliminary data.</text>
</comment>
<evidence type="ECO:0000313" key="2">
    <source>
        <dbReference type="Proteomes" id="UP001190700"/>
    </source>
</evidence>
<keyword evidence="2" id="KW-1185">Reference proteome</keyword>
<name>A0AAE0H4H4_9CHLO</name>
<gene>
    <name evidence="1" type="ORF">CYMTET_2835</name>
</gene>
<evidence type="ECO:0000313" key="1">
    <source>
        <dbReference type="EMBL" id="KAK3289706.1"/>
    </source>
</evidence>
<accession>A0AAE0H4H4</accession>
<organism evidence="1 2">
    <name type="scientific">Cymbomonas tetramitiformis</name>
    <dbReference type="NCBI Taxonomy" id="36881"/>
    <lineage>
        <taxon>Eukaryota</taxon>
        <taxon>Viridiplantae</taxon>
        <taxon>Chlorophyta</taxon>
        <taxon>Pyramimonadophyceae</taxon>
        <taxon>Pyramimonadales</taxon>
        <taxon>Pyramimonadaceae</taxon>
        <taxon>Cymbomonas</taxon>
    </lineage>
</organism>
<dbReference type="Proteomes" id="UP001190700">
    <property type="component" value="Unassembled WGS sequence"/>
</dbReference>
<dbReference type="EMBL" id="LGRX02000048">
    <property type="protein sequence ID" value="KAK3289706.1"/>
    <property type="molecule type" value="Genomic_DNA"/>
</dbReference>
<dbReference type="AlphaFoldDB" id="A0AAE0H4H4"/>
<protein>
    <submittedName>
        <fullName evidence="1">Uncharacterized protein</fullName>
    </submittedName>
</protein>
<sequence>MTESVADAAARDAGLYTVPRFAGDVFDLFEMRVTQVRENGEPLLDGAYFEEWPATERSFRDLKGRFCAIDGGYIARVVKSDPRFGRRSSDRRARGIVTFDFGCFVSHDHEEDHVYDVLDYSERAIHTRLFRENFIRTWNVNHPNLFGAMDWIEDTAPNGLLGIRCSRYNAFRHLHFRYLVNRANNVLPSYLHHYTVNMRPLVAFSIMEALHAQRAQHGLSMSQSLHADELEEPSFHAQRWREHPQYSPRVWGDPTNASPVFEVTVAKVVANMMASMRAAKNTMPSEIEGILVTKARSALTPEFREQLDADMTYGGCFPATCTFGWSSVRTGRHPRKQFAAFHKAPTLRHFCCKRDDLDDGATDAPDTDRLNHSMRTWRIGAEEDARERVEVHDPDQYDLGLEDLEEISSSVVEARRQNDPVTLSQDVGENASVRPNSIEDEVSDPLDETIVPPDFIQRKTRNVRRAISAALHTWVGARAHEMAFIRLLFQSSPTETEALRLADAAHRDDRWITCAFTKSTFSMPHIATQFSSTLEGRWLVDGQYFRDVFPPIPRAPIFVQTDPRSIVNDRDELSTLCHVYAANTHSALRSFMRDHGHLLFSDKRAAQNETNASARGRVDWRFIGAEYPVYNPYISVHERRHIAGPPYFLKVAWTPSCTPIGKTPKMRATFPTSKVE</sequence>